<feature type="transmembrane region" description="Helical" evidence="2">
    <location>
        <begin position="122"/>
        <end position="142"/>
    </location>
</feature>
<organism evidence="3">
    <name type="scientific">Auxenochlorella protothecoides</name>
    <name type="common">Green microalga</name>
    <name type="synonym">Chlorella protothecoides</name>
    <dbReference type="NCBI Taxonomy" id="3075"/>
    <lineage>
        <taxon>Eukaryota</taxon>
        <taxon>Viridiplantae</taxon>
        <taxon>Chlorophyta</taxon>
        <taxon>core chlorophytes</taxon>
        <taxon>Trebouxiophyceae</taxon>
        <taxon>Chlorellales</taxon>
        <taxon>Chlorellaceae</taxon>
        <taxon>Auxenochlorella</taxon>
    </lineage>
</organism>
<keyword evidence="2" id="KW-1133">Transmembrane helix</keyword>
<evidence type="ECO:0000313" key="3">
    <source>
        <dbReference type="EMBL" id="JAT76860.1"/>
    </source>
</evidence>
<keyword evidence="2" id="KW-0812">Transmembrane</keyword>
<keyword evidence="2" id="KW-0472">Membrane</keyword>
<evidence type="ECO:0000256" key="1">
    <source>
        <dbReference type="SAM" id="MobiDB-lite"/>
    </source>
</evidence>
<proteinExistence type="predicted"/>
<feature type="region of interest" description="Disordered" evidence="1">
    <location>
        <begin position="85"/>
        <end position="106"/>
    </location>
</feature>
<dbReference type="EMBL" id="GDKF01001762">
    <property type="protein sequence ID" value="JAT76860.1"/>
    <property type="molecule type" value="Transcribed_RNA"/>
</dbReference>
<protein>
    <submittedName>
        <fullName evidence="3">Uncharacterized protein</fullName>
    </submittedName>
</protein>
<feature type="region of interest" description="Disordered" evidence="1">
    <location>
        <begin position="166"/>
        <end position="195"/>
    </location>
</feature>
<reference evidence="3" key="1">
    <citation type="submission" date="2015-08" db="EMBL/GenBank/DDBJ databases">
        <authorList>
            <person name="Babu N.S."/>
            <person name="Beckwith C.J."/>
            <person name="Beseler K.G."/>
            <person name="Brison A."/>
            <person name="Carone J.V."/>
            <person name="Caskin T.P."/>
            <person name="Diamond M."/>
            <person name="Durham M.E."/>
            <person name="Foxe J.M."/>
            <person name="Go M."/>
            <person name="Henderson B.A."/>
            <person name="Jones I.B."/>
            <person name="McGettigan J.A."/>
            <person name="Micheletti S.J."/>
            <person name="Nasrallah M.E."/>
            <person name="Ortiz D."/>
            <person name="Piller C.R."/>
            <person name="Privatt S.R."/>
            <person name="Schneider S.L."/>
            <person name="Sharp S."/>
            <person name="Smith T.C."/>
            <person name="Stanton J.D."/>
            <person name="Ullery H.E."/>
            <person name="Wilson R.J."/>
            <person name="Serrano M.G."/>
            <person name="Buck G."/>
            <person name="Lee V."/>
            <person name="Wang Y."/>
            <person name="Carvalho R."/>
            <person name="Voegtly L."/>
            <person name="Shi R."/>
            <person name="Duckworth R."/>
            <person name="Johnson A."/>
            <person name="Loviza R."/>
            <person name="Walstead R."/>
            <person name="Shah Z."/>
            <person name="Kiflezghi M."/>
            <person name="Wade K."/>
            <person name="Ball S.L."/>
            <person name="Bradley K.W."/>
            <person name="Asai D.J."/>
            <person name="Bowman C.A."/>
            <person name="Russell D.A."/>
            <person name="Pope W.H."/>
            <person name="Jacobs-Sera D."/>
            <person name="Hendrix R.W."/>
            <person name="Hatfull G.F."/>
        </authorList>
    </citation>
    <scope>NUCLEOTIDE SEQUENCE</scope>
</reference>
<name>A0A1D2ACD3_AUXPR</name>
<sequence length="195" mass="20309">MRALQIRPFVAPCSSHRTRSRRAPIPSASHGPDVVAKLLQGAKSLASATAAAALLLTLPALPLQPAPADARVILYKPEVRNLATPDPAPAAKSPAAGSATGSNAPAAAPLALPSAEGVDFRVLTLPVVVAALFGGGVAWYILDPGFRLLLKEGALKDSNEYAGYEKELKEGRLPNSRGQYKTTVQTRQMKAGNKG</sequence>
<dbReference type="AlphaFoldDB" id="A0A1D2ACD3"/>
<evidence type="ECO:0000256" key="2">
    <source>
        <dbReference type="SAM" id="Phobius"/>
    </source>
</evidence>
<feature type="compositionally biased region" description="Polar residues" evidence="1">
    <location>
        <begin position="176"/>
        <end position="188"/>
    </location>
</feature>
<accession>A0A1D2ACD3</accession>
<gene>
    <name evidence="3" type="ORF">g.3518</name>
</gene>